<organism evidence="1 2">
    <name type="scientific">Elysia marginata</name>
    <dbReference type="NCBI Taxonomy" id="1093978"/>
    <lineage>
        <taxon>Eukaryota</taxon>
        <taxon>Metazoa</taxon>
        <taxon>Spiralia</taxon>
        <taxon>Lophotrochozoa</taxon>
        <taxon>Mollusca</taxon>
        <taxon>Gastropoda</taxon>
        <taxon>Heterobranchia</taxon>
        <taxon>Euthyneura</taxon>
        <taxon>Panpulmonata</taxon>
        <taxon>Sacoglossa</taxon>
        <taxon>Placobranchoidea</taxon>
        <taxon>Plakobranchidae</taxon>
        <taxon>Elysia</taxon>
    </lineage>
</organism>
<evidence type="ECO:0000313" key="1">
    <source>
        <dbReference type="EMBL" id="GFR96143.1"/>
    </source>
</evidence>
<dbReference type="EMBL" id="BMAT01012655">
    <property type="protein sequence ID" value="GFR96143.1"/>
    <property type="molecule type" value="Genomic_DNA"/>
</dbReference>
<sequence length="308" mass="34876">MTEETLYSLGPDLRQGFLVGTAPSEIVYHIVKITEDEFQRARGHPDMSQTVQKVPLLKKRKQKTSINRRKVTPVLFPRNDLPDKLTGFNNRRSGETGKTPKSKSSEFMCCKVLAVIDTEFFRQLGITDPAVAASFITFSYQQVNQMLLRDDFIHKKIARLEIENISIYDNYASRASDVSSKDESSRDVTFTHNGVNVSDILCLIRSNQNYNKYCVVQTFFAYGNGGFLSATVFPDKGLNVKFPVSSKFRSQRAEMPGVTYSGDIKNDPTPHEQPRSFKMNSLMGCRQHELPLGVRISSKMCIMKLFAN</sequence>
<dbReference type="Gene3D" id="3.40.390.10">
    <property type="entry name" value="Collagenase (Catalytic Domain)"/>
    <property type="match status" value="1"/>
</dbReference>
<name>A0AAV4HD36_9GAST</name>
<accession>A0AAV4HD36</accession>
<dbReference type="GO" id="GO:0008237">
    <property type="term" value="F:metallopeptidase activity"/>
    <property type="evidence" value="ECO:0007669"/>
    <property type="project" value="InterPro"/>
</dbReference>
<dbReference type="InterPro" id="IPR024079">
    <property type="entry name" value="MetalloPept_cat_dom_sf"/>
</dbReference>
<proteinExistence type="predicted"/>
<reference evidence="1 2" key="1">
    <citation type="journal article" date="2021" name="Elife">
        <title>Chloroplast acquisition without the gene transfer in kleptoplastic sea slugs, Plakobranchus ocellatus.</title>
        <authorList>
            <person name="Maeda T."/>
            <person name="Takahashi S."/>
            <person name="Yoshida T."/>
            <person name="Shimamura S."/>
            <person name="Takaki Y."/>
            <person name="Nagai Y."/>
            <person name="Toyoda A."/>
            <person name="Suzuki Y."/>
            <person name="Arimoto A."/>
            <person name="Ishii H."/>
            <person name="Satoh N."/>
            <person name="Nishiyama T."/>
            <person name="Hasebe M."/>
            <person name="Maruyama T."/>
            <person name="Minagawa J."/>
            <person name="Obokata J."/>
            <person name="Shigenobu S."/>
        </authorList>
    </citation>
    <scope>NUCLEOTIDE SEQUENCE [LARGE SCALE GENOMIC DNA]</scope>
</reference>
<keyword evidence="2" id="KW-1185">Reference proteome</keyword>
<protein>
    <submittedName>
        <fullName evidence="1">Uncharacterized protein</fullName>
    </submittedName>
</protein>
<dbReference type="AlphaFoldDB" id="A0AAV4HD36"/>
<evidence type="ECO:0000313" key="2">
    <source>
        <dbReference type="Proteomes" id="UP000762676"/>
    </source>
</evidence>
<gene>
    <name evidence="1" type="ORF">ElyMa_006290600</name>
</gene>
<comment type="caution">
    <text evidence="1">The sequence shown here is derived from an EMBL/GenBank/DDBJ whole genome shotgun (WGS) entry which is preliminary data.</text>
</comment>
<dbReference type="Proteomes" id="UP000762676">
    <property type="component" value="Unassembled WGS sequence"/>
</dbReference>